<dbReference type="EMBL" id="KZ819634">
    <property type="protein sequence ID" value="PWN93842.1"/>
    <property type="molecule type" value="Genomic_DNA"/>
</dbReference>
<dbReference type="Pfam" id="PF23550">
    <property type="entry name" value="zf_Tbcl_Rhp7"/>
    <property type="match status" value="1"/>
</dbReference>
<feature type="compositionally biased region" description="Basic and acidic residues" evidence="1">
    <location>
        <begin position="559"/>
        <end position="571"/>
    </location>
</feature>
<evidence type="ECO:0000313" key="3">
    <source>
        <dbReference type="EMBL" id="PWN93842.1"/>
    </source>
</evidence>
<name>A0A316YXI8_9BASI</name>
<feature type="compositionally biased region" description="Low complexity" evidence="1">
    <location>
        <begin position="137"/>
        <end position="154"/>
    </location>
</feature>
<dbReference type="SMART" id="SM00367">
    <property type="entry name" value="LRR_CC"/>
    <property type="match status" value="6"/>
</dbReference>
<feature type="region of interest" description="Disordered" evidence="1">
    <location>
        <begin position="511"/>
        <end position="578"/>
    </location>
</feature>
<dbReference type="STRING" id="215250.A0A316YXI8"/>
<dbReference type="GO" id="GO:0031146">
    <property type="term" value="P:SCF-dependent proteasomal ubiquitin-dependent protein catabolic process"/>
    <property type="evidence" value="ECO:0007669"/>
    <property type="project" value="TreeGrafter"/>
</dbReference>
<feature type="compositionally biased region" description="Low complexity" evidence="1">
    <location>
        <begin position="66"/>
        <end position="94"/>
    </location>
</feature>
<evidence type="ECO:0000259" key="2">
    <source>
        <dbReference type="Pfam" id="PF23550"/>
    </source>
</evidence>
<feature type="compositionally biased region" description="Acidic residues" evidence="1">
    <location>
        <begin position="115"/>
        <end position="125"/>
    </location>
</feature>
<feature type="region of interest" description="Disordered" evidence="1">
    <location>
        <begin position="203"/>
        <end position="234"/>
    </location>
</feature>
<accession>A0A316YXI8</accession>
<organism evidence="3 4">
    <name type="scientific">Acaromyces ingoldii</name>
    <dbReference type="NCBI Taxonomy" id="215250"/>
    <lineage>
        <taxon>Eukaryota</taxon>
        <taxon>Fungi</taxon>
        <taxon>Dikarya</taxon>
        <taxon>Basidiomycota</taxon>
        <taxon>Ustilaginomycotina</taxon>
        <taxon>Exobasidiomycetes</taxon>
        <taxon>Exobasidiales</taxon>
        <taxon>Cryptobasidiaceae</taxon>
        <taxon>Acaromyces</taxon>
    </lineage>
</organism>
<dbReference type="FunCoup" id="A0A316YXI8">
    <property type="interactions" value="164"/>
</dbReference>
<dbReference type="GeneID" id="37041028"/>
<dbReference type="PANTHER" id="PTHR13318:SF95">
    <property type="entry name" value="F-BOX PROTEIN YLR352W"/>
    <property type="match status" value="1"/>
</dbReference>
<sequence length="702" mass="77223">MSNRRRGGSNSEVRGSISALTSFLKEKNIHIANTNRYRRRQEEDASDPNPLGLSSLQLAEQRRQQAESSSSSSSAVLQPPSPLSPAGAGPSTSSKPTDGAARPPLRRKVHSSMNFDEEDESDEEPVPATKRSKNEADQAQPQRQQQPTPPTIAANNPSRRHTAPGSIDFCPMCTGKFTVTKYTKQTPHGGLCHKCGPKYKGGPLSALPSGPGESSRAATEDASPGPAKRKPAVRRQARQVPIYDVFQLPSLQSLCIGIVSHHIENVEALLGVGGQNMDAISKSISKARSLNDHTMKLFLQPQAKTISFYDCSKLTSESLQLIPKVCPRLEEINLQLCGQLDNDAIDAWSTRLPSLKRVELFGPYLVRKEAWHRFFERVGHSLTSFKIRESPRFDLGCCQKMVEHCPNLTEIGLAQIGPLDGECLKTLHEYKDQLTYLDVSDPGVSAPGVPPKSLEDGDVIELLKNVGSNLKMLNLSRNEDLTERTIIEGIIPYCHSLTELHLALFDSYLEESEGQGDSGGGDVWAEVGNLAGGGDEDDSGSPQAGTRSEQEPQLPVQEPQRRDEGDTEGKAQEPPGKLPFLRLFQQTKPGSLHTLSLERCLRVDDDVIRALVAHSGRTLVNLNLNSCRLITAEGFKMIAEHCKELRHLDVSFCRAVDDSVLINLISKLDSLKQIDVFACFRISDYFDSKKVRIVGKEKYRKA</sequence>
<feature type="domain" description="DNA repair protein rhp7 treble clef" evidence="2">
    <location>
        <begin position="164"/>
        <end position="200"/>
    </location>
</feature>
<dbReference type="SUPFAM" id="SSF52047">
    <property type="entry name" value="RNI-like"/>
    <property type="match status" value="1"/>
</dbReference>
<feature type="region of interest" description="Disordered" evidence="1">
    <location>
        <begin position="25"/>
        <end position="163"/>
    </location>
</feature>
<dbReference type="Gene3D" id="3.80.10.10">
    <property type="entry name" value="Ribonuclease Inhibitor"/>
    <property type="match status" value="3"/>
</dbReference>
<dbReference type="InterPro" id="IPR056451">
    <property type="entry name" value="Znf_Tbcl_Rhp7"/>
</dbReference>
<dbReference type="OrthoDB" id="421226at2759"/>
<dbReference type="InParanoid" id="A0A316YXI8"/>
<reference evidence="3 4" key="1">
    <citation type="journal article" date="2018" name="Mol. Biol. Evol.">
        <title>Broad Genomic Sampling Reveals a Smut Pathogenic Ancestry of the Fungal Clade Ustilaginomycotina.</title>
        <authorList>
            <person name="Kijpornyongpan T."/>
            <person name="Mondo S.J."/>
            <person name="Barry K."/>
            <person name="Sandor L."/>
            <person name="Lee J."/>
            <person name="Lipzen A."/>
            <person name="Pangilinan J."/>
            <person name="LaButti K."/>
            <person name="Hainaut M."/>
            <person name="Henrissat B."/>
            <person name="Grigoriev I.V."/>
            <person name="Spatafora J.W."/>
            <person name="Aime M.C."/>
        </authorList>
    </citation>
    <scope>NUCLEOTIDE SEQUENCE [LARGE SCALE GENOMIC DNA]</scope>
    <source>
        <strain evidence="3 4">MCA 4198</strain>
    </source>
</reference>
<dbReference type="AlphaFoldDB" id="A0A316YXI8"/>
<dbReference type="RefSeq" id="XP_025381040.1">
    <property type="nucleotide sequence ID" value="XM_025519112.1"/>
</dbReference>
<dbReference type="PANTHER" id="PTHR13318">
    <property type="entry name" value="PARTNER OF PAIRED, ISOFORM B-RELATED"/>
    <property type="match status" value="1"/>
</dbReference>
<dbReference type="GO" id="GO:0019005">
    <property type="term" value="C:SCF ubiquitin ligase complex"/>
    <property type="evidence" value="ECO:0007669"/>
    <property type="project" value="TreeGrafter"/>
</dbReference>
<evidence type="ECO:0000256" key="1">
    <source>
        <dbReference type="SAM" id="MobiDB-lite"/>
    </source>
</evidence>
<protein>
    <submittedName>
        <fullName evidence="3">RNI-like protein</fullName>
    </submittedName>
</protein>
<keyword evidence="4" id="KW-1185">Reference proteome</keyword>
<dbReference type="Proteomes" id="UP000245768">
    <property type="component" value="Unassembled WGS sequence"/>
</dbReference>
<evidence type="ECO:0000313" key="4">
    <source>
        <dbReference type="Proteomes" id="UP000245768"/>
    </source>
</evidence>
<dbReference type="InterPro" id="IPR006553">
    <property type="entry name" value="Leu-rich_rpt_Cys-con_subtyp"/>
</dbReference>
<feature type="compositionally biased region" description="Low complexity" evidence="1">
    <location>
        <begin position="203"/>
        <end position="215"/>
    </location>
</feature>
<dbReference type="InterPro" id="IPR032675">
    <property type="entry name" value="LRR_dom_sf"/>
</dbReference>
<proteinExistence type="predicted"/>
<gene>
    <name evidence="3" type="ORF">FA10DRAFT_237475</name>
</gene>